<dbReference type="Proteomes" id="UP000829708">
    <property type="component" value="Chromosome"/>
</dbReference>
<organism evidence="3 4">
    <name type="scientific">Sphaerochaeta associata</name>
    <dbReference type="NCBI Taxonomy" id="1129264"/>
    <lineage>
        <taxon>Bacteria</taxon>
        <taxon>Pseudomonadati</taxon>
        <taxon>Spirochaetota</taxon>
        <taxon>Spirochaetia</taxon>
        <taxon>Spirochaetales</taxon>
        <taxon>Sphaerochaetaceae</taxon>
        <taxon>Sphaerochaeta</taxon>
    </lineage>
</organism>
<accession>A0ABY4DC83</accession>
<feature type="domain" description="Gfo/Idh/MocA-like oxidoreductase N-terminal" evidence="1">
    <location>
        <begin position="6"/>
        <end position="121"/>
    </location>
</feature>
<dbReference type="InterPro" id="IPR051450">
    <property type="entry name" value="Gfo/Idh/MocA_Oxidoreductases"/>
</dbReference>
<dbReference type="InterPro" id="IPR000683">
    <property type="entry name" value="Gfo/Idh/MocA-like_OxRdtase_N"/>
</dbReference>
<dbReference type="EMBL" id="CP094929">
    <property type="protein sequence ID" value="UOM51871.1"/>
    <property type="molecule type" value="Genomic_DNA"/>
</dbReference>
<proteinExistence type="predicted"/>
<dbReference type="PANTHER" id="PTHR43377:SF1">
    <property type="entry name" value="BILIVERDIN REDUCTASE A"/>
    <property type="match status" value="1"/>
</dbReference>
<dbReference type="InterPro" id="IPR055170">
    <property type="entry name" value="GFO_IDH_MocA-like_dom"/>
</dbReference>
<dbReference type="Pfam" id="PF22725">
    <property type="entry name" value="GFO_IDH_MocA_C3"/>
    <property type="match status" value="1"/>
</dbReference>
<dbReference type="Pfam" id="PF01408">
    <property type="entry name" value="GFO_IDH_MocA"/>
    <property type="match status" value="1"/>
</dbReference>
<dbReference type="RefSeq" id="WP_244773678.1">
    <property type="nucleotide sequence ID" value="NZ_CP094929.1"/>
</dbReference>
<keyword evidence="4" id="KW-1185">Reference proteome</keyword>
<dbReference type="Gene3D" id="3.40.50.720">
    <property type="entry name" value="NAD(P)-binding Rossmann-like Domain"/>
    <property type="match status" value="1"/>
</dbReference>
<dbReference type="Gene3D" id="3.30.360.10">
    <property type="entry name" value="Dihydrodipicolinate Reductase, domain 2"/>
    <property type="match status" value="1"/>
</dbReference>
<protein>
    <submittedName>
        <fullName evidence="3">Gfo/Idh/MocA family oxidoreductase</fullName>
    </submittedName>
</protein>
<dbReference type="SUPFAM" id="SSF55347">
    <property type="entry name" value="Glyceraldehyde-3-phosphate dehydrogenase-like, C-terminal domain"/>
    <property type="match status" value="1"/>
</dbReference>
<name>A0ABY4DC83_9SPIR</name>
<reference evidence="4" key="1">
    <citation type="journal article" date="2024" name="J Bioinform Genom">
        <title>Complete genome sequence of the type strain bacterium Sphaerochaeta associata GLS2t (VKM B-2742)t.</title>
        <authorList>
            <person name="Troshina O.Y."/>
            <person name="Tepeeva A.N."/>
            <person name="Arzamasceva V.O."/>
            <person name="Whitman W.B."/>
            <person name="Varghese N."/>
            <person name="Shapiro N."/>
            <person name="Woyke T."/>
            <person name="Kripides N.C."/>
            <person name="Vasilenko O.V."/>
        </authorList>
    </citation>
    <scope>NUCLEOTIDE SEQUENCE [LARGE SCALE GENOMIC DNA]</scope>
    <source>
        <strain evidence="4">GLS2T</strain>
    </source>
</reference>
<evidence type="ECO:0000313" key="4">
    <source>
        <dbReference type="Proteomes" id="UP000829708"/>
    </source>
</evidence>
<dbReference type="PANTHER" id="PTHR43377">
    <property type="entry name" value="BILIVERDIN REDUCTASE A"/>
    <property type="match status" value="1"/>
</dbReference>
<evidence type="ECO:0000259" key="1">
    <source>
        <dbReference type="Pfam" id="PF01408"/>
    </source>
</evidence>
<feature type="domain" description="GFO/IDH/MocA-like oxidoreductase" evidence="2">
    <location>
        <begin position="132"/>
        <end position="253"/>
    </location>
</feature>
<gene>
    <name evidence="3" type="ORF">MUG09_03655</name>
</gene>
<dbReference type="SUPFAM" id="SSF51735">
    <property type="entry name" value="NAD(P)-binding Rossmann-fold domains"/>
    <property type="match status" value="1"/>
</dbReference>
<evidence type="ECO:0000313" key="3">
    <source>
        <dbReference type="EMBL" id="UOM51871.1"/>
    </source>
</evidence>
<dbReference type="InterPro" id="IPR036291">
    <property type="entry name" value="NAD(P)-bd_dom_sf"/>
</dbReference>
<evidence type="ECO:0000259" key="2">
    <source>
        <dbReference type="Pfam" id="PF22725"/>
    </source>
</evidence>
<sequence>MKELRIGVVSFEHMHAQSYTQELVKYAEVTLVGIADENEKRGREMAATFKTNYYQGYESLLEQQLDGVVICTNNRDHAKVSIAAAKKGIHILVEKPFATTIADAHAMLEAAREANVQIMNAFPMRFNPNVIAAKKKIDAGLIGQVLTITSINHGKIPGGWFIDPALSGGGAVMDHTVHLGDLIRWFTGSEIKSVFCESGELLHHKGIDDTGLVMIELDNGVSATIDCSWAHHTNYPIWAQVDMQIIGTKGVIELKAFAQVLHLDDQTNQRFEDIGWNETGDEGLIKEFVQVCATGRTPLVTGLDGLRALEIALASYESSRTNEVVSLA</sequence>